<dbReference type="EnsemblMetazoa" id="GPPI013694-RA">
    <property type="protein sequence ID" value="GPPI013694-PA"/>
    <property type="gene ID" value="GPPI013694"/>
</dbReference>
<reference evidence="2" key="1">
    <citation type="submission" date="2015-01" db="EMBL/GenBank/DDBJ databases">
        <authorList>
            <person name="Aksoy S."/>
            <person name="Warren W."/>
            <person name="Wilson R.K."/>
        </authorList>
    </citation>
    <scope>NUCLEOTIDE SEQUENCE [LARGE SCALE GENOMIC DNA]</scope>
    <source>
        <strain evidence="2">IAEA</strain>
    </source>
</reference>
<keyword evidence="2" id="KW-1185">Reference proteome</keyword>
<evidence type="ECO:0000313" key="1">
    <source>
        <dbReference type="EnsemblMetazoa" id="GPPI013694-PA"/>
    </source>
</evidence>
<dbReference type="Proteomes" id="UP000092460">
    <property type="component" value="Unassembled WGS sequence"/>
</dbReference>
<organism evidence="1 2">
    <name type="scientific">Glossina palpalis gambiensis</name>
    <dbReference type="NCBI Taxonomy" id="67801"/>
    <lineage>
        <taxon>Eukaryota</taxon>
        <taxon>Metazoa</taxon>
        <taxon>Ecdysozoa</taxon>
        <taxon>Arthropoda</taxon>
        <taxon>Hexapoda</taxon>
        <taxon>Insecta</taxon>
        <taxon>Pterygota</taxon>
        <taxon>Neoptera</taxon>
        <taxon>Endopterygota</taxon>
        <taxon>Diptera</taxon>
        <taxon>Brachycera</taxon>
        <taxon>Muscomorpha</taxon>
        <taxon>Hippoboscoidea</taxon>
        <taxon>Glossinidae</taxon>
        <taxon>Glossina</taxon>
    </lineage>
</organism>
<evidence type="ECO:0000313" key="2">
    <source>
        <dbReference type="Proteomes" id="UP000092460"/>
    </source>
</evidence>
<sequence length="129" mass="14912">EASVALCLFVNSDYEDLTLVWLWSPVFETTIKNQLKITPNIFMVVWLLDAQKNHINFGKNICGSDRVRIKNMLEQINAKPVNTENKKQVKGDKAVPECYFTDKRGPLETTWGQYCKRPTNYAKFFTNSC</sequence>
<accession>A0A1B0AZB2</accession>
<protein>
    <submittedName>
        <fullName evidence="1">Uncharacterized protein</fullName>
    </submittedName>
</protein>
<name>A0A1B0AZB2_9MUSC</name>
<reference evidence="1" key="2">
    <citation type="submission" date="2020-05" db="UniProtKB">
        <authorList>
            <consortium name="EnsemblMetazoa"/>
        </authorList>
    </citation>
    <scope>IDENTIFICATION</scope>
    <source>
        <strain evidence="1">IAEA</strain>
    </source>
</reference>
<dbReference type="VEuPathDB" id="VectorBase:GPPI013694"/>
<dbReference type="EMBL" id="JXJN01006220">
    <property type="status" value="NOT_ANNOTATED_CDS"/>
    <property type="molecule type" value="Genomic_DNA"/>
</dbReference>
<proteinExistence type="predicted"/>
<dbReference type="AlphaFoldDB" id="A0A1B0AZB2"/>